<protein>
    <submittedName>
        <fullName evidence="13">Outer membrane receptor proteins, mostly Fe transport</fullName>
    </submittedName>
    <submittedName>
        <fullName evidence="14">TonB-dependent receptor</fullName>
    </submittedName>
</protein>
<reference evidence="17 18" key="2">
    <citation type="journal article" date="2019" name="Nat. Med.">
        <title>A library of human gut bacterial isolates paired with longitudinal multiomics data enables mechanistic microbiome research.</title>
        <authorList>
            <person name="Poyet M."/>
            <person name="Groussin M."/>
            <person name="Gibbons S.M."/>
            <person name="Avila-Pacheco J."/>
            <person name="Jiang X."/>
            <person name="Kearney S.M."/>
            <person name="Perrotta A.R."/>
            <person name="Berdy B."/>
            <person name="Zhao S."/>
            <person name="Lieberman T.D."/>
            <person name="Swanson P.K."/>
            <person name="Smith M."/>
            <person name="Roesemann S."/>
            <person name="Alexander J.E."/>
            <person name="Rich S.A."/>
            <person name="Livny J."/>
            <person name="Vlamakis H."/>
            <person name="Clish C."/>
            <person name="Bullock K."/>
            <person name="Deik A."/>
            <person name="Scott J."/>
            <person name="Pierce K.A."/>
            <person name="Xavier R.J."/>
            <person name="Alm E.J."/>
        </authorList>
    </citation>
    <scope>NUCLEOTIDE SEQUENCE [LARGE SCALE GENOMIC DNA]</scope>
    <source>
        <strain evidence="15 18">BIOML-A2</strain>
        <strain evidence="14 17">BIOML-A6</strain>
    </source>
</reference>
<dbReference type="Proteomes" id="UP000095517">
    <property type="component" value="Unassembled WGS sequence"/>
</dbReference>
<dbReference type="InterPro" id="IPR036942">
    <property type="entry name" value="Beta-barrel_TonB_sf"/>
</dbReference>
<dbReference type="NCBIfam" id="TIGR04057">
    <property type="entry name" value="SusC_RagA_signa"/>
    <property type="match status" value="1"/>
</dbReference>
<organism evidence="13 16">
    <name type="scientific">Bacteroides finegoldii</name>
    <dbReference type="NCBI Taxonomy" id="338188"/>
    <lineage>
        <taxon>Bacteria</taxon>
        <taxon>Pseudomonadati</taxon>
        <taxon>Bacteroidota</taxon>
        <taxon>Bacteroidia</taxon>
        <taxon>Bacteroidales</taxon>
        <taxon>Bacteroidaceae</taxon>
        <taxon>Bacteroides</taxon>
    </lineage>
</organism>
<accession>A0A173XW19</accession>
<gene>
    <name evidence="13" type="ORF">ERS852397_00434</name>
    <name evidence="15" type="ORF">F2Z09_00550</name>
    <name evidence="14" type="ORF">F2Z22_00850</name>
</gene>
<evidence type="ECO:0000259" key="12">
    <source>
        <dbReference type="Pfam" id="PF07715"/>
    </source>
</evidence>
<dbReference type="InterPro" id="IPR000531">
    <property type="entry name" value="Beta-barrel_TonB"/>
</dbReference>
<evidence type="ECO:0000313" key="16">
    <source>
        <dbReference type="Proteomes" id="UP000095517"/>
    </source>
</evidence>
<dbReference type="PROSITE" id="PS52016">
    <property type="entry name" value="TONB_DEPENDENT_REC_3"/>
    <property type="match status" value="1"/>
</dbReference>
<feature type="domain" description="TonB-dependent receptor plug" evidence="12">
    <location>
        <begin position="138"/>
        <end position="242"/>
    </location>
</feature>
<evidence type="ECO:0000256" key="3">
    <source>
        <dbReference type="ARBA" id="ARBA00022452"/>
    </source>
</evidence>
<evidence type="ECO:0000256" key="8">
    <source>
        <dbReference type="PROSITE-ProRule" id="PRU01360"/>
    </source>
</evidence>
<sequence>MKQSNLLNAQFARRLFRTAFSSWQLLAVMLIVCMNVAVGSKLYAQSNTIAVKGKVMADGEPVIGATVLVKGVSTGTATDMDGNFSLNVASKAVLVVSSIGYETQEVPVNGRQFINVVLKSDVVALKDVVVVGYGVQKKVNLTGAVSSVSTDELEGKPISNVLEAMQGTTPGLVIQQGSSTPGSVPSINIRGLNTMNNNDPLVIIDGIEGSLANLNPADIEQISILKDASSTAIYGSRASNGVVLVTTKKGKAGKVEISYDFMYGVQQPTSLPKIADSWVYAELYNEAAVNSGRAAKFTPEQIAQYRNGGPNVNWVKELYNRNSPQSSHNVSMTGGNDQLSYMASLGYLDQSSMFKGPDYGYKRYNARLNVSHKVTNNFTLNLTSQFARNDIKEHAYWTEWIIEQANRMPPIYPIKNEDGSYNYPAGSNSNGLQRLEEGGYRQNVNDELLGTIQAEWEVYKGLKLIGSAGGRVWNNKLHENRKAFEGTGDTENKLTEQFYRSKNITTNLMVTYNTKIGKHSIGGLLGYAYEGFSEKQFSTSRLTEDSKYDIFVGDLSGDKVSNTGSGSDWAIYSGFARATYNYDEKYLLEFNIRNDYSSYFAKGNRSGVFPSFSAGWRISEEKFWSVLKPYVPSLKIRGSWGLVGNNRIGAYQYMQTVSVTNGISFGDKLAQTATFASTNPDLKWETTRMANIGFELGLLNNDLNITFDCFNNRTKDILVNLPVPGLFGNGAPIQNAGKVETRGWELSVSYRLKTGPVVHNFSGNISDSFNEVIDTRGTEIIGGSDIQTIIKEGYPLYSYYAYRSDGFFQNEEECQKGPHLEGITPKPGDIRYLDKNGDGVIKPDDDRFIVGNDFPRYTFGFTYGLEYKGFDFSMMWQGVGKRNKWMRGESVEAFHNNNEGPVMDFHQDRWTPNNPDATYPRLTMGAESANNAAKSDFWIQDAKYLRLKNAQIGYTFPQQWMKKLYVKNLRIFASVQNPLTFTNMKGGWDPEYTGDGSGRAYPVARVYSFGLNVKF</sequence>
<dbReference type="InterPro" id="IPR012910">
    <property type="entry name" value="Plug_dom"/>
</dbReference>
<evidence type="ECO:0000256" key="1">
    <source>
        <dbReference type="ARBA" id="ARBA00004571"/>
    </source>
</evidence>
<dbReference type="AlphaFoldDB" id="A0A173XW19"/>
<dbReference type="Pfam" id="PF00593">
    <property type="entry name" value="TonB_dep_Rec_b-barrel"/>
    <property type="match status" value="1"/>
</dbReference>
<evidence type="ECO:0000256" key="2">
    <source>
        <dbReference type="ARBA" id="ARBA00022448"/>
    </source>
</evidence>
<keyword evidence="6 8" id="KW-0472">Membrane</keyword>
<keyword evidence="18" id="KW-1185">Reference proteome</keyword>
<dbReference type="RefSeq" id="WP_055278351.1">
    <property type="nucleotide sequence ID" value="NZ_CABIXA010000002.1"/>
</dbReference>
<dbReference type="InterPro" id="IPR023997">
    <property type="entry name" value="TonB-dep_OMP_SusC/RagA_CS"/>
</dbReference>
<dbReference type="Pfam" id="PF07715">
    <property type="entry name" value="Plug"/>
    <property type="match status" value="1"/>
</dbReference>
<feature type="transmembrane region" description="Helical" evidence="10">
    <location>
        <begin position="20"/>
        <end position="38"/>
    </location>
</feature>
<dbReference type="FunFam" id="2.60.40.1120:FF:000003">
    <property type="entry name" value="Outer membrane protein Omp121"/>
    <property type="match status" value="1"/>
</dbReference>
<evidence type="ECO:0000256" key="4">
    <source>
        <dbReference type="ARBA" id="ARBA00022692"/>
    </source>
</evidence>
<evidence type="ECO:0000259" key="11">
    <source>
        <dbReference type="Pfam" id="PF00593"/>
    </source>
</evidence>
<dbReference type="EMBL" id="CYZH01000002">
    <property type="protein sequence ID" value="CUN55673.1"/>
    <property type="molecule type" value="Genomic_DNA"/>
</dbReference>
<keyword evidence="5 9" id="KW-0798">TonB box</keyword>
<dbReference type="NCBIfam" id="TIGR04056">
    <property type="entry name" value="OMP_RagA_SusC"/>
    <property type="match status" value="1"/>
</dbReference>
<keyword evidence="4 8" id="KW-0812">Transmembrane</keyword>
<dbReference type="SUPFAM" id="SSF56935">
    <property type="entry name" value="Porins"/>
    <property type="match status" value="1"/>
</dbReference>
<dbReference type="Pfam" id="PF13715">
    <property type="entry name" value="CarbopepD_reg_2"/>
    <property type="match status" value="1"/>
</dbReference>
<dbReference type="InterPro" id="IPR039426">
    <property type="entry name" value="TonB-dep_rcpt-like"/>
</dbReference>
<evidence type="ECO:0000313" key="13">
    <source>
        <dbReference type="EMBL" id="CUN55673.1"/>
    </source>
</evidence>
<dbReference type="InterPro" id="IPR037066">
    <property type="entry name" value="Plug_dom_sf"/>
</dbReference>
<evidence type="ECO:0000313" key="15">
    <source>
        <dbReference type="EMBL" id="KAA5260243.1"/>
    </source>
</evidence>
<comment type="subcellular location">
    <subcellularLocation>
        <location evidence="1 8">Cell outer membrane</location>
        <topology evidence="1 8">Multi-pass membrane protein</topology>
    </subcellularLocation>
</comment>
<dbReference type="GO" id="GO:0009279">
    <property type="term" value="C:cell outer membrane"/>
    <property type="evidence" value="ECO:0007669"/>
    <property type="project" value="UniProtKB-SubCell"/>
</dbReference>
<evidence type="ECO:0000313" key="18">
    <source>
        <dbReference type="Proteomes" id="UP000440198"/>
    </source>
</evidence>
<dbReference type="Proteomes" id="UP000421791">
    <property type="component" value="Unassembled WGS sequence"/>
</dbReference>
<evidence type="ECO:0000256" key="5">
    <source>
        <dbReference type="ARBA" id="ARBA00023077"/>
    </source>
</evidence>
<keyword evidence="7 8" id="KW-0998">Cell outer membrane</keyword>
<dbReference type="Proteomes" id="UP000440198">
    <property type="component" value="Unassembled WGS sequence"/>
</dbReference>
<dbReference type="InterPro" id="IPR008969">
    <property type="entry name" value="CarboxyPept-like_regulatory"/>
</dbReference>
<evidence type="ECO:0000256" key="7">
    <source>
        <dbReference type="ARBA" id="ARBA00023237"/>
    </source>
</evidence>
<dbReference type="InterPro" id="IPR023996">
    <property type="entry name" value="TonB-dep_OMP_SusC/RagA"/>
</dbReference>
<dbReference type="Gene3D" id="2.40.170.20">
    <property type="entry name" value="TonB-dependent receptor, beta-barrel domain"/>
    <property type="match status" value="1"/>
</dbReference>
<dbReference type="EMBL" id="VWAG01000001">
    <property type="protein sequence ID" value="KAA5260243.1"/>
    <property type="molecule type" value="Genomic_DNA"/>
</dbReference>
<proteinExistence type="inferred from homology"/>
<dbReference type="SUPFAM" id="SSF49464">
    <property type="entry name" value="Carboxypeptidase regulatory domain-like"/>
    <property type="match status" value="1"/>
</dbReference>
<name>A0A173XW19_9BACE</name>
<comment type="similarity">
    <text evidence="8 9">Belongs to the TonB-dependent receptor family.</text>
</comment>
<evidence type="ECO:0000256" key="9">
    <source>
        <dbReference type="RuleBase" id="RU003357"/>
    </source>
</evidence>
<keyword evidence="10" id="KW-1133">Transmembrane helix</keyword>
<dbReference type="Gene3D" id="2.170.130.10">
    <property type="entry name" value="TonB-dependent receptor, plug domain"/>
    <property type="match status" value="1"/>
</dbReference>
<dbReference type="FunFam" id="2.170.130.10:FF:000003">
    <property type="entry name" value="SusC/RagA family TonB-linked outer membrane protein"/>
    <property type="match status" value="1"/>
</dbReference>
<evidence type="ECO:0000313" key="14">
    <source>
        <dbReference type="EMBL" id="KAA5233201.1"/>
    </source>
</evidence>
<reference evidence="13 16" key="1">
    <citation type="submission" date="2015-09" db="EMBL/GenBank/DDBJ databases">
        <authorList>
            <consortium name="Pathogen Informatics"/>
        </authorList>
    </citation>
    <scope>NUCLEOTIDE SEQUENCE [LARGE SCALE GENOMIC DNA]</scope>
    <source>
        <strain evidence="13 16">2789STDY5608840</strain>
    </source>
</reference>
<dbReference type="EMBL" id="VWAK01000001">
    <property type="protein sequence ID" value="KAA5233201.1"/>
    <property type="molecule type" value="Genomic_DNA"/>
</dbReference>
<keyword evidence="2 8" id="KW-0813">Transport</keyword>
<feature type="domain" description="TonB-dependent receptor-like beta-barrel" evidence="11">
    <location>
        <begin position="420"/>
        <end position="977"/>
    </location>
</feature>
<dbReference type="STRING" id="338188.ERS852397_00434"/>
<evidence type="ECO:0000256" key="6">
    <source>
        <dbReference type="ARBA" id="ARBA00023136"/>
    </source>
</evidence>
<keyword evidence="3 8" id="KW-1134">Transmembrane beta strand</keyword>
<evidence type="ECO:0000313" key="17">
    <source>
        <dbReference type="Proteomes" id="UP000421791"/>
    </source>
</evidence>
<keyword evidence="13" id="KW-0675">Receptor</keyword>
<evidence type="ECO:0000256" key="10">
    <source>
        <dbReference type="SAM" id="Phobius"/>
    </source>
</evidence>
<dbReference type="Gene3D" id="2.60.40.1120">
    <property type="entry name" value="Carboxypeptidase-like, regulatory domain"/>
    <property type="match status" value="1"/>
</dbReference>